<dbReference type="Gene3D" id="3.40.630.30">
    <property type="match status" value="1"/>
</dbReference>
<organism evidence="2 3">
    <name type="scientific">Umezakia ovalisporum FSS-43</name>
    <dbReference type="NCBI Taxonomy" id="2740520"/>
    <lineage>
        <taxon>Bacteria</taxon>
        <taxon>Bacillati</taxon>
        <taxon>Cyanobacteriota</taxon>
        <taxon>Cyanophyceae</taxon>
        <taxon>Nostocales</taxon>
        <taxon>Nodulariaceae</taxon>
        <taxon>Umezakia</taxon>
    </lineage>
</organism>
<proteinExistence type="predicted"/>
<evidence type="ECO:0000313" key="3">
    <source>
        <dbReference type="Proteomes" id="UP001159371"/>
    </source>
</evidence>
<comment type="caution">
    <text evidence="2">The sequence shown here is derived from an EMBL/GenBank/DDBJ whole genome shotgun (WGS) entry which is preliminary data.</text>
</comment>
<sequence length="265" mass="30495">MIREKKMTQETQLTIAVIDDKSPYLESVIALGDANKATLGFFSKGSFRDHAARRQVIIALDSQAGFIGYLLYRASSSFDRVSIIHLCIEPSHRGKRLTKKLVDYLTKITQQYSGIGLTCRRDYGLDNMWSKLGFVAKFDKPAKTPGKKLTFWWLDYGKPNLFSSAAIHQREDKLSVVIDHNIFFDLSADENIDNEQSKSILADWLQSEINLCLTEEIFNKINNIYSDYQRDYHRNFAGSFTRFTCNNQKFCAAFQSLKTFFSQKK</sequence>
<dbReference type="InterPro" id="IPR000182">
    <property type="entry name" value="GNAT_dom"/>
</dbReference>
<dbReference type="InterPro" id="IPR016181">
    <property type="entry name" value="Acyl_CoA_acyltransferase"/>
</dbReference>
<evidence type="ECO:0000259" key="1">
    <source>
        <dbReference type="Pfam" id="PF00583"/>
    </source>
</evidence>
<gene>
    <name evidence="2" type="ORF">NWP19_17985</name>
</gene>
<dbReference type="Proteomes" id="UP001159371">
    <property type="component" value="Unassembled WGS sequence"/>
</dbReference>
<keyword evidence="3" id="KW-1185">Reference proteome</keyword>
<reference evidence="2 3" key="1">
    <citation type="journal article" date="2023" name="J. Phycol.">
        <title>Chrysosporum ovalisporum is synonymous with the true-branching cyanobacterium Umezakia natans (Nostocales/Aphanizomenonaceae).</title>
        <authorList>
            <person name="McGregor G.B."/>
            <person name="Sendall B.C."/>
            <person name="Niiyama Y."/>
            <person name="Tuji A."/>
            <person name="Willis A."/>
        </authorList>
    </citation>
    <scope>NUCLEOTIDE SEQUENCE [LARGE SCALE GENOMIC DNA]</scope>
    <source>
        <strain evidence="2 3">FSS-43</strain>
    </source>
</reference>
<dbReference type="SUPFAM" id="SSF55729">
    <property type="entry name" value="Acyl-CoA N-acyltransferases (Nat)"/>
    <property type="match status" value="1"/>
</dbReference>
<name>A0ABT6K8N7_9CYAN</name>
<protein>
    <submittedName>
        <fullName evidence="2">GNAT family N-acetyltransferase</fullName>
    </submittedName>
</protein>
<dbReference type="RefSeq" id="WP_280657638.1">
    <property type="nucleotide sequence ID" value="NZ_JANQDO010000105.1"/>
</dbReference>
<evidence type="ECO:0000313" key="2">
    <source>
        <dbReference type="EMBL" id="MDH6058613.1"/>
    </source>
</evidence>
<feature type="domain" description="N-acetyltransferase" evidence="1">
    <location>
        <begin position="55"/>
        <end position="134"/>
    </location>
</feature>
<accession>A0ABT6K8N7</accession>
<dbReference type="EMBL" id="JANQDO010000105">
    <property type="protein sequence ID" value="MDH6058613.1"/>
    <property type="molecule type" value="Genomic_DNA"/>
</dbReference>
<dbReference type="Pfam" id="PF00583">
    <property type="entry name" value="Acetyltransf_1"/>
    <property type="match status" value="1"/>
</dbReference>